<dbReference type="PANTHER" id="PTHR34475:SF1">
    <property type="entry name" value="CYTOSKELETON PROTEIN RODZ"/>
    <property type="match status" value="1"/>
</dbReference>
<dbReference type="EMBL" id="SRYE01000003">
    <property type="protein sequence ID" value="TGY62169.1"/>
    <property type="molecule type" value="Genomic_DNA"/>
</dbReference>
<feature type="compositionally biased region" description="Polar residues" evidence="1">
    <location>
        <begin position="475"/>
        <end position="488"/>
    </location>
</feature>
<feature type="compositionally biased region" description="Polar residues" evidence="1">
    <location>
        <begin position="273"/>
        <end position="285"/>
    </location>
</feature>
<feature type="transmembrane region" description="Helical" evidence="2">
    <location>
        <begin position="307"/>
        <end position="326"/>
    </location>
</feature>
<accession>A0A4S2F014</accession>
<feature type="compositionally biased region" description="Low complexity" evidence="1">
    <location>
        <begin position="489"/>
        <end position="533"/>
    </location>
</feature>
<keyword evidence="2" id="KW-0472">Membrane</keyword>
<feature type="region of interest" description="Disordered" evidence="1">
    <location>
        <begin position="87"/>
        <end position="111"/>
    </location>
</feature>
<keyword evidence="2" id="KW-1133">Transmembrane helix</keyword>
<dbReference type="RefSeq" id="WP_136012640.1">
    <property type="nucleotide sequence ID" value="NZ_SRYE01000003.1"/>
</dbReference>
<feature type="compositionally biased region" description="Low complexity" evidence="1">
    <location>
        <begin position="195"/>
        <end position="209"/>
    </location>
</feature>
<feature type="compositionally biased region" description="Low complexity" evidence="1">
    <location>
        <begin position="345"/>
        <end position="371"/>
    </location>
</feature>
<name>A0A4S2F014_9ACTN</name>
<sequence>MAKPRFSEYLAQRRRQLNLTVPQAARVLRLKEQVIVAFEEGDWQRIPRSGYALGMLSSYARYLGLNPREVIDMFQDDLDAYTHGHVSPADKTAPYEAGAAPAHGRSRRGQGADIDLYGSAGPAGSILTGTALGHSLRNGSTRRSEAITNGRNAGYSERYLRQYTGDLQNTQEGYPQGRPYTARAPRTNSTRAALPAPRASRQQRSSRAASDARRYAGEGAIQTRRVSQDAYEDDLRYGLASDSYRQATSSEVRQAARSMGSAAQRPNVRRRPSSQAQANLRSRGQSQGGASVGDVIRAWFSDQRRTMATIFVAVAIALIVIIVIGVRSCTADPAPKTSETQQTQTAANSGSDSSADTSTNDTSSAPANDNSADAAAAAAAAAAQKAAEPVVVEVSVPDGAAVWVEVKNGDTNEVAQTVTGPWTKTFNVVSNGQLVVRTADPAQVTVTANGQTVPFNTSAAGVGTATIDGPKVDESASQGMAQSGEGSTSDSGTAAAGNDSSSSAGSGSTASGTGSAGSGSSAASSGTSAGTTN</sequence>
<proteinExistence type="predicted"/>
<dbReference type="GO" id="GO:0003677">
    <property type="term" value="F:DNA binding"/>
    <property type="evidence" value="ECO:0007669"/>
    <property type="project" value="InterPro"/>
</dbReference>
<dbReference type="AlphaFoldDB" id="A0A4S2F014"/>
<feature type="region of interest" description="Disordered" evidence="1">
    <location>
        <begin position="331"/>
        <end position="371"/>
    </location>
</feature>
<evidence type="ECO:0000313" key="4">
    <source>
        <dbReference type="Proteomes" id="UP000310263"/>
    </source>
</evidence>
<keyword evidence="4" id="KW-1185">Reference proteome</keyword>
<feature type="region of interest" description="Disordered" evidence="1">
    <location>
        <begin position="133"/>
        <end position="153"/>
    </location>
</feature>
<dbReference type="InterPro" id="IPR050400">
    <property type="entry name" value="Bact_Cytoskel_RodZ"/>
</dbReference>
<evidence type="ECO:0000256" key="2">
    <source>
        <dbReference type="SAM" id="Phobius"/>
    </source>
</evidence>
<dbReference type="InterPro" id="IPR010982">
    <property type="entry name" value="Lambda_DNA-bd_dom_sf"/>
</dbReference>
<dbReference type="Pfam" id="PF13413">
    <property type="entry name" value="HTH_25"/>
    <property type="match status" value="1"/>
</dbReference>
<dbReference type="Proteomes" id="UP000310263">
    <property type="component" value="Unassembled WGS sequence"/>
</dbReference>
<keyword evidence="2" id="KW-0812">Transmembrane</keyword>
<feature type="compositionally biased region" description="Polar residues" evidence="1">
    <location>
        <begin position="137"/>
        <end position="151"/>
    </location>
</feature>
<dbReference type="Gene3D" id="1.10.260.40">
    <property type="entry name" value="lambda repressor-like DNA-binding domains"/>
    <property type="match status" value="1"/>
</dbReference>
<dbReference type="PANTHER" id="PTHR34475">
    <property type="match status" value="1"/>
</dbReference>
<evidence type="ECO:0000313" key="3">
    <source>
        <dbReference type="EMBL" id="TGY62169.1"/>
    </source>
</evidence>
<feature type="region of interest" description="Disordered" evidence="1">
    <location>
        <begin position="168"/>
        <end position="224"/>
    </location>
</feature>
<evidence type="ECO:0000256" key="1">
    <source>
        <dbReference type="SAM" id="MobiDB-lite"/>
    </source>
</evidence>
<reference evidence="3 4" key="1">
    <citation type="submission" date="2019-04" db="EMBL/GenBank/DDBJ databases">
        <title>Microbes associate with the intestines of laboratory mice.</title>
        <authorList>
            <person name="Navarre W."/>
            <person name="Wong E."/>
            <person name="Huang K."/>
            <person name="Tropini C."/>
            <person name="Ng K."/>
            <person name="Yu B."/>
        </authorList>
    </citation>
    <scope>NUCLEOTIDE SEQUENCE [LARGE SCALE GENOMIC DNA]</scope>
    <source>
        <strain evidence="3 4">NM07_P-09</strain>
    </source>
</reference>
<organism evidence="3 4">
    <name type="scientific">Muricaecibacterium torontonense</name>
    <dbReference type="NCBI Taxonomy" id="3032871"/>
    <lineage>
        <taxon>Bacteria</taxon>
        <taxon>Bacillati</taxon>
        <taxon>Actinomycetota</taxon>
        <taxon>Coriobacteriia</taxon>
        <taxon>Coriobacteriales</taxon>
        <taxon>Atopobiaceae</taxon>
        <taxon>Muricaecibacterium</taxon>
    </lineage>
</organism>
<feature type="region of interest" description="Disordered" evidence="1">
    <location>
        <begin position="246"/>
        <end position="289"/>
    </location>
</feature>
<feature type="region of interest" description="Disordered" evidence="1">
    <location>
        <begin position="456"/>
        <end position="533"/>
    </location>
</feature>
<gene>
    <name evidence="3" type="ORF">E5334_05750</name>
</gene>
<protein>
    <submittedName>
        <fullName evidence="3">Helix-turn-helix domain-containing protein</fullName>
    </submittedName>
</protein>
<dbReference type="OrthoDB" id="9797543at2"/>
<comment type="caution">
    <text evidence="3">The sequence shown here is derived from an EMBL/GenBank/DDBJ whole genome shotgun (WGS) entry which is preliminary data.</text>
</comment>